<proteinExistence type="predicted"/>
<evidence type="ECO:0000313" key="1">
    <source>
        <dbReference type="EMBL" id="AAQ61227.1"/>
    </source>
</evidence>
<dbReference type="Proteomes" id="UP000001424">
    <property type="component" value="Chromosome"/>
</dbReference>
<name>Q7NS61_CHRVO</name>
<keyword evidence="2" id="KW-1185">Reference proteome</keyword>
<protein>
    <submittedName>
        <fullName evidence="1">Uncharacterized protein</fullName>
    </submittedName>
</protein>
<dbReference type="HOGENOM" id="CLU_2153867_0_0_4"/>
<sequence length="111" mass="12953">MDDVGVRLAGLWPGRRQYDFSGHARRIFLSAAADHFHFFHAQANHAGQLQAFLHLIFKFSSRFDLIRFHFSCPRIESLNGIAIGRRLFSKLNRSWGVDFAWKENHFDGDIY</sequence>
<evidence type="ECO:0000313" key="2">
    <source>
        <dbReference type="Proteomes" id="UP000001424"/>
    </source>
</evidence>
<organism evidence="1 2">
    <name type="scientific">Chromobacterium violaceum (strain ATCC 12472 / DSM 30191 / JCM 1249 / CCUG 213 / NBRC 12614 / NCIMB 9131 / NCTC 9757 / MK)</name>
    <dbReference type="NCBI Taxonomy" id="243365"/>
    <lineage>
        <taxon>Bacteria</taxon>
        <taxon>Pseudomonadati</taxon>
        <taxon>Pseudomonadota</taxon>
        <taxon>Betaproteobacteria</taxon>
        <taxon>Neisseriales</taxon>
        <taxon>Chromobacteriaceae</taxon>
        <taxon>Chromobacterium</taxon>
    </lineage>
</organism>
<accession>Q7NS61</accession>
<dbReference type="EMBL" id="AE016825">
    <property type="protein sequence ID" value="AAQ61227.1"/>
    <property type="molecule type" value="Genomic_DNA"/>
</dbReference>
<dbReference type="AlphaFoldDB" id="Q7NS61"/>
<reference evidence="1 2" key="1">
    <citation type="journal article" date="2003" name="Proc. Natl. Acad. Sci. U.S.A.">
        <title>The complete genome sequence of Chromobacterium violaceum reveals remarkable and exploitable bacterial adaptability.</title>
        <authorList>
            <person name="Vasconcelos A.T.R."/>
            <person name="de Almeida D.F."/>
            <person name="Almeida F.C."/>
            <person name="de Almeida L.G.P."/>
            <person name="de Almeida R."/>
            <person name="Goncalves J.A.A."/>
            <person name="Andrade E.M."/>
            <person name="Antonio R.V."/>
            <person name="Araripe J."/>
            <person name="de Araujo M.F.F."/>
            <person name="Filho S.A."/>
            <person name="Azevedo V."/>
            <person name="Batista A.J."/>
            <person name="Bataus L.A.M."/>
            <person name="Batista J.S."/>
            <person name="Belo A."/>
            <person name="vander Berg C."/>
            <person name="Blamey J."/>
            <person name="Bogo M."/>
            <person name="Bonato S."/>
            <person name="Bordignon J."/>
            <person name="Brito C.A."/>
            <person name="Brocchi M."/>
            <person name="Burity H.A."/>
            <person name="Camargo A.A."/>
            <person name="Cardoso D.D.P."/>
            <person name="Carneiro N.P."/>
            <person name="Carraro D.M."/>
            <person name="Carvalho C.M.B."/>
            <person name="Cascardo J.C.M."/>
            <person name="Cavada B.S."/>
            <person name="Chueire L.M.O."/>
            <person name="Pasa T.B.C."/>
            <person name="Duran N."/>
            <person name="Fagundes N."/>
            <person name="Falcao C.L."/>
            <person name="Fantinatti F."/>
            <person name="Farias I.P."/>
            <person name="Felipe M.S.S."/>
            <person name="Ferrari L.P."/>
            <person name="Ferro J.A."/>
            <person name="Ferro M.I.T."/>
            <person name="Franco G.R."/>
            <person name="Freitas N.S.A."/>
            <person name="Furlan L.R."/>
            <person name="Gazzinelli R.T."/>
            <person name="Gomes E.A."/>
            <person name="Goncalves P.R."/>
            <person name="Grangeiro T.B."/>
            <person name="Grattapaglia D."/>
            <person name="Grisard E.C."/>
            <person name="Guimaraes C.T."/>
            <person name="Hanna E.S."/>
            <person name="Hungria M."/>
            <person name="Jardim S.N."/>
            <person name="Laurino J."/>
            <person name="Leoi L.C.T."/>
            <person name="Fassarella L."/>
            <person name="Lima A."/>
            <person name="Loureiro M.F."/>
            <person name="Lyra M.C.P."/>
            <person name="Macedo M."/>
            <person name="Madeira H.M.F."/>
            <person name="Manfio G.P."/>
            <person name="Maranhao A.Q."/>
            <person name="Martins W.S."/>
            <person name="di Mauro S.M.Z."/>
            <person name="de Medeiros S.R.B."/>
            <person name="Meissner R.D.V."/>
            <person name="Menck C.F.M."/>
            <person name="Moreira M.A.M."/>
            <person name="Nascimento F.F."/>
            <person name="Nicolas M.F."/>
            <person name="Oliveira J.G."/>
            <person name="Oliveira S.C."/>
            <person name="Paixao R.F.C."/>
            <person name="Parente J.A."/>
            <person name="Pedrosa F.O."/>
            <person name="Pena S.J.D."/>
            <person name="Perreira J.O."/>
            <person name="Perreira M."/>
            <person name="Pinto L.S.R.C."/>
            <person name="Pinto L.S."/>
            <person name="Porto J.I.R."/>
            <person name="Potrich D.P."/>
            <person name="Neto C.E.R."/>
            <person name="Reis A.M.M."/>
            <person name="Rigo L.U."/>
            <person name="Rondinelli E."/>
            <person name="dos Santos E.B.P."/>
            <person name="Santos F.R."/>
            <person name="Schneider M.P.C."/>
            <person name="Seuanez H.N."/>
            <person name="Silva A.M.R."/>
            <person name="da Silva A.L.C."/>
            <person name="Silva D.W."/>
            <person name="Silva R."/>
            <person name="Simoes I.C."/>
            <person name="Simon D."/>
            <person name="Soares C.M.A."/>
            <person name="Soares R.B.A."/>
            <person name="Souza E.M."/>
            <person name="Souza K.R.L."/>
            <person name="Souza R.C."/>
            <person name="Steffens M.B.R."/>
            <person name="Steindel M."/>
            <person name="Teixeira S.R."/>
            <person name="Urmenyi T."/>
            <person name="Vettore A."/>
            <person name="Wassem R."/>
            <person name="Zaha A."/>
            <person name="Simpson A.J.G."/>
        </authorList>
    </citation>
    <scope>NUCLEOTIDE SEQUENCE [LARGE SCALE GENOMIC DNA]</scope>
    <source>
        <strain evidence="2">ATCC 12472 / DSM 30191 / JCM 1249 / NBRC 12614 / NCIMB 9131 / NCTC 9757</strain>
    </source>
</reference>
<gene>
    <name evidence="1" type="ordered locus">CV_3565</name>
</gene>
<dbReference type="KEGG" id="cvi:CV_3565"/>